<proteinExistence type="predicted"/>
<accession>A0AB39DGY0</accession>
<evidence type="ECO:0000313" key="1">
    <source>
        <dbReference type="EMBL" id="XDJ53223.1"/>
    </source>
</evidence>
<reference evidence="1" key="1">
    <citation type="submission" date="2024-05" db="EMBL/GenBank/DDBJ databases">
        <authorList>
            <person name="Luo Y.-C."/>
            <person name="Nicholds J."/>
            <person name="Mortimer T."/>
            <person name="Maboni G."/>
        </authorList>
    </citation>
    <scope>NUCLEOTIDE SEQUENCE</scope>
    <source>
        <strain evidence="1">150964</strain>
    </source>
</reference>
<dbReference type="Gene3D" id="1.10.260.40">
    <property type="entry name" value="lambda repressor-like DNA-binding domains"/>
    <property type="match status" value="1"/>
</dbReference>
<name>A0AB39DGY0_9BURK</name>
<dbReference type="GO" id="GO:0003677">
    <property type="term" value="F:DNA binding"/>
    <property type="evidence" value="ECO:0007669"/>
    <property type="project" value="InterPro"/>
</dbReference>
<dbReference type="RefSeq" id="WP_368644375.1">
    <property type="nucleotide sequence ID" value="NZ_CP158256.1"/>
</dbReference>
<dbReference type="InterPro" id="IPR010982">
    <property type="entry name" value="Lambda_DNA-bd_dom_sf"/>
</dbReference>
<dbReference type="Pfam" id="PF15943">
    <property type="entry name" value="YdaS_toxin"/>
    <property type="match status" value="1"/>
</dbReference>
<dbReference type="InterPro" id="IPR031856">
    <property type="entry name" value="YdaS_toxin-like"/>
</dbReference>
<organism evidence="1">
    <name type="scientific">Castellaniella ginsengisoli</name>
    <dbReference type="NCBI Taxonomy" id="546114"/>
    <lineage>
        <taxon>Bacteria</taxon>
        <taxon>Pseudomonadati</taxon>
        <taxon>Pseudomonadota</taxon>
        <taxon>Betaproteobacteria</taxon>
        <taxon>Burkholderiales</taxon>
        <taxon>Alcaligenaceae</taxon>
        <taxon>Castellaniella</taxon>
    </lineage>
</organism>
<sequence>MLLTWLWKHMPDFQPVRDACEVMGGMTPLAKKLGLPVQVLSSWAAGARPVPIIRCVEIEELTGGAVTRKQLRPDDWWKIWPELRGED</sequence>
<dbReference type="EMBL" id="CP158256">
    <property type="protein sequence ID" value="XDJ53223.1"/>
    <property type="molecule type" value="Genomic_DNA"/>
</dbReference>
<dbReference type="SUPFAM" id="SSF47413">
    <property type="entry name" value="lambda repressor-like DNA-binding domains"/>
    <property type="match status" value="1"/>
</dbReference>
<protein>
    <submittedName>
        <fullName evidence="1">YdaS family helix-turn-helix protein</fullName>
    </submittedName>
</protein>
<gene>
    <name evidence="1" type="ORF">ABRZ01_01560</name>
</gene>
<dbReference type="AlphaFoldDB" id="A0AB39DGY0"/>